<keyword evidence="1" id="KW-0472">Membrane</keyword>
<feature type="transmembrane region" description="Helical" evidence="1">
    <location>
        <begin position="164"/>
        <end position="181"/>
    </location>
</feature>
<accession>A0A812ISC3</accession>
<gene>
    <name evidence="2" type="ORF">SPIL2461_LOCUS1118</name>
</gene>
<comment type="caution">
    <text evidence="2">The sequence shown here is derived from an EMBL/GenBank/DDBJ whole genome shotgun (WGS) entry which is preliminary data.</text>
</comment>
<feature type="transmembrane region" description="Helical" evidence="1">
    <location>
        <begin position="14"/>
        <end position="31"/>
    </location>
</feature>
<proteinExistence type="predicted"/>
<organism evidence="2 3">
    <name type="scientific">Symbiodinium pilosum</name>
    <name type="common">Dinoflagellate</name>
    <dbReference type="NCBI Taxonomy" id="2952"/>
    <lineage>
        <taxon>Eukaryota</taxon>
        <taxon>Sar</taxon>
        <taxon>Alveolata</taxon>
        <taxon>Dinophyceae</taxon>
        <taxon>Suessiales</taxon>
        <taxon>Symbiodiniaceae</taxon>
        <taxon>Symbiodinium</taxon>
    </lineage>
</organism>
<protein>
    <submittedName>
        <fullName evidence="2">Uncharacterized protein</fullName>
    </submittedName>
</protein>
<keyword evidence="1" id="KW-0812">Transmembrane</keyword>
<feature type="non-terminal residue" evidence="2">
    <location>
        <position position="232"/>
    </location>
</feature>
<dbReference type="Proteomes" id="UP000649617">
    <property type="component" value="Unassembled WGS sequence"/>
</dbReference>
<dbReference type="EMBL" id="CAJNIZ010001068">
    <property type="protein sequence ID" value="CAE7182025.1"/>
    <property type="molecule type" value="Genomic_DNA"/>
</dbReference>
<evidence type="ECO:0000313" key="3">
    <source>
        <dbReference type="Proteomes" id="UP000649617"/>
    </source>
</evidence>
<dbReference type="AlphaFoldDB" id="A0A812ISC3"/>
<reference evidence="2" key="1">
    <citation type="submission" date="2021-02" db="EMBL/GenBank/DDBJ databases">
        <authorList>
            <person name="Dougan E. K."/>
            <person name="Rhodes N."/>
            <person name="Thang M."/>
            <person name="Chan C."/>
        </authorList>
    </citation>
    <scope>NUCLEOTIDE SEQUENCE</scope>
</reference>
<feature type="transmembrane region" description="Helical" evidence="1">
    <location>
        <begin position="193"/>
        <end position="214"/>
    </location>
</feature>
<keyword evidence="3" id="KW-1185">Reference proteome</keyword>
<evidence type="ECO:0000313" key="2">
    <source>
        <dbReference type="EMBL" id="CAE7182025.1"/>
    </source>
</evidence>
<keyword evidence="1" id="KW-1133">Transmembrane helix</keyword>
<evidence type="ECO:0000256" key="1">
    <source>
        <dbReference type="SAM" id="Phobius"/>
    </source>
</evidence>
<dbReference type="OrthoDB" id="407675at2759"/>
<sequence>QILLSGMFHWLPNITLLPVLALNAVIFVLAIDRYAQTRRSLTTQLETFDVRQSRCAFESDRETVYHTIRQWFTDLDAFNTNVRENVRDHVVKSLGHEFHFPKRLTFPPMLFSIFTQLDRIAAGDFETQTVFKVFAFVADVPRLGALIPMFIVMAYCFSKMARRWLGCLLFILCSLSVQMLLTFGEQVLHEGTPIWICIAEITSQWMLFIVLLELSPMLSVCRRIMALRLPTG</sequence>
<name>A0A812ISC3_SYMPI</name>